<dbReference type="PANTHER" id="PTHR36766:SF70">
    <property type="entry name" value="DISEASE RESISTANCE PROTEIN RGA4"/>
    <property type="match status" value="1"/>
</dbReference>
<gene>
    <name evidence="8" type="ORF">COCNU_06G011500</name>
</gene>
<dbReference type="Pfam" id="PF00931">
    <property type="entry name" value="NB-ARC"/>
    <property type="match status" value="1"/>
</dbReference>
<dbReference type="Gene3D" id="1.10.8.430">
    <property type="entry name" value="Helical domain of apoptotic protease-activating factors"/>
    <property type="match status" value="1"/>
</dbReference>
<dbReference type="EMBL" id="CM017877">
    <property type="protein sequence ID" value="KAG1347321.1"/>
    <property type="molecule type" value="Genomic_DNA"/>
</dbReference>
<sequence length="1135" mass="130817">MAERLTVGDWFGSVIIRKLVADVRSIEEEGPFRSEIQNMLRRLPELLRQIQARIDDAEEERTGSLQSLKSLKDVLYDDAEEGRTGRFPSKALKDVLYEADDLLDEFRFEILSTKMNGDKKVWRFPKKVRFRHCLMNLKNLLSKLEILCIPKFAFYTLYVDISKKKRTEIRRISTSFMTDIVIGREDEKEEIVRTLLSSDTKSWDNRGVGSSSGHVFGVLPLVGIGGIGKTTLAQLVYNDERVKMHFDIRAWCCVPDNFDIKTISKELSDDLSDTSSDTETIIMVIRLALSNKKFFIVFDDVWDETPAHWEILRNILRCGARGSKVLVTTRSARVADIMRTMDTIMVRGLSEDECRAIFKLFAFGDGNLEYLLKKDGNLEYEEWKKLEPIAMQICRKLGGLPLAAKVLGSRLRTELDENYWRAILESEWWELDLVSEGVLPTLKLSYQHLNANLRQCFAYCSLFPRGYMFERLKLVQMWLAQGYIKLDEREEMTAEDIGSQWFDELRDRCFFQPAEENRYVMHDMMHDLAVTISLDDCFVVEDESENIPCRVRHLAIRTDKLDVLEEVSKFKCLRTLLFFGDYEFSKVPEDMFKYLKGLRVLDLSSTPIEKLPHVFGGLSHLRYLDISNTKIRLLPTTFSKLCNLQVLNLQGCHFQELAKGMNKLINLRYLYGDSEIVSQIDRIGELTNLHYLEEFPVRQKRGHGIGELKNLKNLQGQLSIKSLENVKTKEEAMMAELKNKTRLNALQLEWSSTRRNQPDVEKEVLEGLQPHLSLKELSILHYDGIVYPDWMAGNQCLINLVRIRLCFCHRWENLPSFGQLPVLRILHFENMPALTRIGDQFYGNVDMVFRSLKQLTFFGLKNLKEWSEIDRHQFFPRLRQIQIKDCWSLTKCPFLSIDSSVEELEIDYCGDLSIALPGCLQKFTSLTLLVISRYHHRTSISLSILNKLENLHLEDCPELSIPDGLHSLANLKKLHIEGCPMLNESSLPKQPDVEKGLQSLTDLCMDDSILLNDGWVLLGSLSSLRILNFQHFKHVGYFSKEQELWFHQLTSIQELGISYCLNLERLPAELSPLLSLKKLSITNCPKIMSLPENGLPISLEELQISGCPTLGERCSGENGSDSPKIAHIPFITIKP</sequence>
<evidence type="ECO:0000259" key="6">
    <source>
        <dbReference type="Pfam" id="PF23559"/>
    </source>
</evidence>
<dbReference type="InterPro" id="IPR058922">
    <property type="entry name" value="WHD_DRP"/>
</dbReference>
<evidence type="ECO:0000313" key="8">
    <source>
        <dbReference type="EMBL" id="KAG1347321.1"/>
    </source>
</evidence>
<proteinExistence type="predicted"/>
<reference evidence="8" key="1">
    <citation type="journal article" date="2017" name="Gigascience">
        <title>The genome draft of coconut (Cocos nucifera).</title>
        <authorList>
            <person name="Xiao Y."/>
            <person name="Xu P."/>
            <person name="Fan H."/>
            <person name="Baudouin L."/>
            <person name="Xia W."/>
            <person name="Bocs S."/>
            <person name="Xu J."/>
            <person name="Li Q."/>
            <person name="Guo A."/>
            <person name="Zhou L."/>
            <person name="Li J."/>
            <person name="Wu Y."/>
            <person name="Ma Z."/>
            <person name="Armero A."/>
            <person name="Issali A.E."/>
            <person name="Liu N."/>
            <person name="Peng M."/>
            <person name="Yang Y."/>
        </authorList>
    </citation>
    <scope>NUCLEOTIDE SEQUENCE</scope>
    <source>
        <tissue evidence="8">Spear leaf of Hainan Tall coconut</tissue>
    </source>
</reference>
<feature type="domain" description="Disease resistance protein winged helix" evidence="6">
    <location>
        <begin position="462"/>
        <end position="529"/>
    </location>
</feature>
<keyword evidence="2" id="KW-0677">Repeat</keyword>
<evidence type="ECO:0000256" key="3">
    <source>
        <dbReference type="ARBA" id="ARBA00022821"/>
    </source>
</evidence>
<dbReference type="PRINTS" id="PR00364">
    <property type="entry name" value="DISEASERSIST"/>
</dbReference>
<dbReference type="GO" id="GO:0043531">
    <property type="term" value="F:ADP binding"/>
    <property type="evidence" value="ECO:0007669"/>
    <property type="project" value="InterPro"/>
</dbReference>
<evidence type="ECO:0000256" key="1">
    <source>
        <dbReference type="ARBA" id="ARBA00022614"/>
    </source>
</evidence>
<dbReference type="Pfam" id="PF23559">
    <property type="entry name" value="WHD_DRP"/>
    <property type="match status" value="1"/>
</dbReference>
<accession>A0A8K0IBR6</accession>
<dbReference type="OrthoDB" id="776665at2759"/>
<dbReference type="InterPro" id="IPR056789">
    <property type="entry name" value="LRR_R13L1-DRL21"/>
</dbReference>
<evidence type="ECO:0000313" key="9">
    <source>
        <dbReference type="Proteomes" id="UP000797356"/>
    </source>
</evidence>
<dbReference type="Proteomes" id="UP000797356">
    <property type="component" value="Chromosome 6"/>
</dbReference>
<dbReference type="Pfam" id="PF13855">
    <property type="entry name" value="LRR_8"/>
    <property type="match status" value="1"/>
</dbReference>
<comment type="caution">
    <text evidence="8">The sequence shown here is derived from an EMBL/GenBank/DDBJ whole genome shotgun (WGS) entry which is preliminary data.</text>
</comment>
<dbReference type="InterPro" id="IPR036388">
    <property type="entry name" value="WH-like_DNA-bd_sf"/>
</dbReference>
<dbReference type="SUPFAM" id="SSF52058">
    <property type="entry name" value="L domain-like"/>
    <property type="match status" value="2"/>
</dbReference>
<dbReference type="GO" id="GO:0006952">
    <property type="term" value="P:defense response"/>
    <property type="evidence" value="ECO:0007669"/>
    <property type="project" value="UniProtKB-KW"/>
</dbReference>
<name>A0A8K0IBR6_COCNU</name>
<dbReference type="Pfam" id="PF25019">
    <property type="entry name" value="LRR_R13L1-DRL21"/>
    <property type="match status" value="1"/>
</dbReference>
<evidence type="ECO:0000256" key="4">
    <source>
        <dbReference type="SAM" id="Coils"/>
    </source>
</evidence>
<reference evidence="8" key="2">
    <citation type="submission" date="2019-07" db="EMBL/GenBank/DDBJ databases">
        <authorList>
            <person name="Yang Y."/>
            <person name="Bocs S."/>
            <person name="Baudouin L."/>
        </authorList>
    </citation>
    <scope>NUCLEOTIDE SEQUENCE</scope>
    <source>
        <tissue evidence="8">Spear leaf of Hainan Tall coconut</tissue>
    </source>
</reference>
<dbReference type="SUPFAM" id="SSF52540">
    <property type="entry name" value="P-loop containing nucleoside triphosphate hydrolases"/>
    <property type="match status" value="1"/>
</dbReference>
<keyword evidence="3" id="KW-0611">Plant defense</keyword>
<dbReference type="PANTHER" id="PTHR36766">
    <property type="entry name" value="PLANT BROAD-SPECTRUM MILDEW RESISTANCE PROTEIN RPW8"/>
    <property type="match status" value="1"/>
</dbReference>
<evidence type="ECO:0000256" key="2">
    <source>
        <dbReference type="ARBA" id="ARBA00022737"/>
    </source>
</evidence>
<evidence type="ECO:0000259" key="5">
    <source>
        <dbReference type="Pfam" id="PF00931"/>
    </source>
</evidence>
<dbReference type="InterPro" id="IPR002182">
    <property type="entry name" value="NB-ARC"/>
</dbReference>
<keyword evidence="4" id="KW-0175">Coiled coil</keyword>
<dbReference type="InterPro" id="IPR032675">
    <property type="entry name" value="LRR_dom_sf"/>
</dbReference>
<dbReference type="InterPro" id="IPR003591">
    <property type="entry name" value="Leu-rich_rpt_typical-subtyp"/>
</dbReference>
<keyword evidence="9" id="KW-1185">Reference proteome</keyword>
<dbReference type="Gene3D" id="3.40.50.300">
    <property type="entry name" value="P-loop containing nucleotide triphosphate hydrolases"/>
    <property type="match status" value="1"/>
</dbReference>
<keyword evidence="1" id="KW-0433">Leucine-rich repeat</keyword>
<protein>
    <submittedName>
        <fullName evidence="8">Disease resistance protein RGA2</fullName>
    </submittedName>
</protein>
<dbReference type="Gene3D" id="1.10.10.10">
    <property type="entry name" value="Winged helix-like DNA-binding domain superfamily/Winged helix DNA-binding domain"/>
    <property type="match status" value="1"/>
</dbReference>
<dbReference type="AlphaFoldDB" id="A0A8K0IBR6"/>
<dbReference type="InterPro" id="IPR042197">
    <property type="entry name" value="Apaf_helical"/>
</dbReference>
<feature type="domain" description="R13L1/DRL21-like LRR repeat region" evidence="7">
    <location>
        <begin position="705"/>
        <end position="831"/>
    </location>
</feature>
<evidence type="ECO:0000259" key="7">
    <source>
        <dbReference type="Pfam" id="PF25019"/>
    </source>
</evidence>
<organism evidence="8 9">
    <name type="scientific">Cocos nucifera</name>
    <name type="common">Coconut palm</name>
    <dbReference type="NCBI Taxonomy" id="13894"/>
    <lineage>
        <taxon>Eukaryota</taxon>
        <taxon>Viridiplantae</taxon>
        <taxon>Streptophyta</taxon>
        <taxon>Embryophyta</taxon>
        <taxon>Tracheophyta</taxon>
        <taxon>Spermatophyta</taxon>
        <taxon>Magnoliopsida</taxon>
        <taxon>Liliopsida</taxon>
        <taxon>Arecaceae</taxon>
        <taxon>Arecoideae</taxon>
        <taxon>Cocoseae</taxon>
        <taxon>Attaleinae</taxon>
        <taxon>Cocos</taxon>
    </lineage>
</organism>
<dbReference type="SMART" id="SM00369">
    <property type="entry name" value="LRR_TYP"/>
    <property type="match status" value="3"/>
</dbReference>
<feature type="domain" description="NB-ARC" evidence="5">
    <location>
        <begin position="216"/>
        <end position="363"/>
    </location>
</feature>
<feature type="coiled-coil region" evidence="4">
    <location>
        <begin position="40"/>
        <end position="67"/>
    </location>
</feature>
<dbReference type="Gene3D" id="3.80.10.10">
    <property type="entry name" value="Ribonuclease Inhibitor"/>
    <property type="match status" value="4"/>
</dbReference>
<dbReference type="InterPro" id="IPR027417">
    <property type="entry name" value="P-loop_NTPase"/>
</dbReference>
<dbReference type="InterPro" id="IPR001611">
    <property type="entry name" value="Leu-rich_rpt"/>
</dbReference>